<dbReference type="RefSeq" id="WP_202835294.1">
    <property type="nucleotide sequence ID" value="NZ_JAETWB010000047.1"/>
</dbReference>
<protein>
    <submittedName>
        <fullName evidence="1">Uncharacterized protein</fullName>
    </submittedName>
</protein>
<accession>A0ABS1UBL3</accession>
<sequence>MNVADADPAVLIAAVLTDLPPDDQTGLMVLTMTAYIQIAREAGMGEAAMFMSLRVLCGMRTRKAAPLRQWRGSDAR</sequence>
<reference evidence="1 2" key="1">
    <citation type="submission" date="2021-01" db="EMBL/GenBank/DDBJ databases">
        <title>Belnapia mucosa sp. nov. and Belnapia arida sp. nov., isolated from the Tabernas Desert (Almeria, Spain).</title>
        <authorList>
            <person name="Molina-Menor E."/>
            <person name="Vidal-Verdu A."/>
            <person name="Calonge A."/>
            <person name="Satari L."/>
            <person name="Pereto J."/>
            <person name="Porcar M."/>
        </authorList>
    </citation>
    <scope>NUCLEOTIDE SEQUENCE [LARGE SCALE GENOMIC DNA]</scope>
    <source>
        <strain evidence="1 2">T18</strain>
    </source>
</reference>
<organism evidence="1 2">
    <name type="scientific">Belnapia arida</name>
    <dbReference type="NCBI Taxonomy" id="2804533"/>
    <lineage>
        <taxon>Bacteria</taxon>
        <taxon>Pseudomonadati</taxon>
        <taxon>Pseudomonadota</taxon>
        <taxon>Alphaproteobacteria</taxon>
        <taxon>Acetobacterales</taxon>
        <taxon>Roseomonadaceae</taxon>
        <taxon>Belnapia</taxon>
    </lineage>
</organism>
<evidence type="ECO:0000313" key="2">
    <source>
        <dbReference type="Proteomes" id="UP000660885"/>
    </source>
</evidence>
<dbReference type="EMBL" id="JAETWB010000047">
    <property type="protein sequence ID" value="MBL6082082.1"/>
    <property type="molecule type" value="Genomic_DNA"/>
</dbReference>
<gene>
    <name evidence="1" type="ORF">JMJ56_29325</name>
</gene>
<proteinExistence type="predicted"/>
<evidence type="ECO:0000313" key="1">
    <source>
        <dbReference type="EMBL" id="MBL6082082.1"/>
    </source>
</evidence>
<name>A0ABS1UBL3_9PROT</name>
<keyword evidence="2" id="KW-1185">Reference proteome</keyword>
<comment type="caution">
    <text evidence="1">The sequence shown here is derived from an EMBL/GenBank/DDBJ whole genome shotgun (WGS) entry which is preliminary data.</text>
</comment>
<dbReference type="Proteomes" id="UP000660885">
    <property type="component" value="Unassembled WGS sequence"/>
</dbReference>